<evidence type="ECO:0000313" key="1">
    <source>
        <dbReference type="EMBL" id="JAH88753.1"/>
    </source>
</evidence>
<sequence length="66" mass="7135">MALSQRCEEMNGSPRTCPAPTCRFLTPPAAHFLNPVHLSGPFCGSEPVTRPLPVDSITHKVFTQAS</sequence>
<dbReference type="AlphaFoldDB" id="A0A0E9WH24"/>
<reference evidence="1" key="2">
    <citation type="journal article" date="2015" name="Fish Shellfish Immunol.">
        <title>Early steps in the European eel (Anguilla anguilla)-Vibrio vulnificus interaction in the gills: Role of the RtxA13 toxin.</title>
        <authorList>
            <person name="Callol A."/>
            <person name="Pajuelo D."/>
            <person name="Ebbesson L."/>
            <person name="Teles M."/>
            <person name="MacKenzie S."/>
            <person name="Amaro C."/>
        </authorList>
    </citation>
    <scope>NUCLEOTIDE SEQUENCE</scope>
</reference>
<organism evidence="1">
    <name type="scientific">Anguilla anguilla</name>
    <name type="common">European freshwater eel</name>
    <name type="synonym">Muraena anguilla</name>
    <dbReference type="NCBI Taxonomy" id="7936"/>
    <lineage>
        <taxon>Eukaryota</taxon>
        <taxon>Metazoa</taxon>
        <taxon>Chordata</taxon>
        <taxon>Craniata</taxon>
        <taxon>Vertebrata</taxon>
        <taxon>Euteleostomi</taxon>
        <taxon>Actinopterygii</taxon>
        <taxon>Neopterygii</taxon>
        <taxon>Teleostei</taxon>
        <taxon>Anguilliformes</taxon>
        <taxon>Anguillidae</taxon>
        <taxon>Anguilla</taxon>
    </lineage>
</organism>
<reference evidence="1" key="1">
    <citation type="submission" date="2014-11" db="EMBL/GenBank/DDBJ databases">
        <authorList>
            <person name="Amaro Gonzalez C."/>
        </authorList>
    </citation>
    <scope>NUCLEOTIDE SEQUENCE</scope>
</reference>
<accession>A0A0E9WH24</accession>
<dbReference type="EMBL" id="GBXM01019824">
    <property type="protein sequence ID" value="JAH88753.1"/>
    <property type="molecule type" value="Transcribed_RNA"/>
</dbReference>
<protein>
    <submittedName>
        <fullName evidence="1">Uncharacterized protein</fullName>
    </submittedName>
</protein>
<name>A0A0E9WH24_ANGAN</name>
<proteinExistence type="predicted"/>